<evidence type="ECO:0000256" key="4">
    <source>
        <dbReference type="ARBA" id="ARBA00023004"/>
    </source>
</evidence>
<dbReference type="FunFam" id="3.40.5.90:FF:000001">
    <property type="entry name" value="CDGSH iron-sulfur domain-containing protein 1"/>
    <property type="match status" value="1"/>
</dbReference>
<feature type="region of interest" description="Disordered" evidence="7">
    <location>
        <begin position="80"/>
        <end position="102"/>
    </location>
</feature>
<dbReference type="OrthoDB" id="449252at2759"/>
<evidence type="ECO:0000256" key="6">
    <source>
        <dbReference type="ARBA" id="ARBA00034078"/>
    </source>
</evidence>
<comment type="cofactor">
    <cofactor evidence="6">
        <name>[2Fe-2S] cluster</name>
        <dbReference type="ChEBI" id="CHEBI:190135"/>
    </cofactor>
</comment>
<reference evidence="10" key="1">
    <citation type="submission" date="2022-12" db="EMBL/GenBank/DDBJ databases">
        <title>Genome assemblies of Blomia tropicalis.</title>
        <authorList>
            <person name="Cui Y."/>
        </authorList>
    </citation>
    <scope>NUCLEOTIDE SEQUENCE</scope>
    <source>
        <tissue evidence="10">Adult mites</tissue>
    </source>
</reference>
<keyword evidence="5" id="KW-0411">Iron-sulfur</keyword>
<dbReference type="SMART" id="SM00704">
    <property type="entry name" value="ZnF_CDGSH"/>
    <property type="match status" value="1"/>
</dbReference>
<protein>
    <recommendedName>
        <fullName evidence="9">Iron-binding zinc finger CDGSH type domain-containing protein</fullName>
    </recommendedName>
</protein>
<dbReference type="OMA" id="HNEECGD"/>
<evidence type="ECO:0000256" key="7">
    <source>
        <dbReference type="SAM" id="MobiDB-lite"/>
    </source>
</evidence>
<keyword evidence="3" id="KW-0479">Metal-binding</keyword>
<dbReference type="PANTHER" id="PTHR13680:SF5">
    <property type="entry name" value="CDGSH IRON-SULFUR DOMAIN-CONTAINING PROTEIN 1"/>
    <property type="match status" value="1"/>
</dbReference>
<keyword evidence="8" id="KW-1133">Transmembrane helix</keyword>
<keyword evidence="2" id="KW-0001">2Fe-2S</keyword>
<keyword evidence="11" id="KW-1185">Reference proteome</keyword>
<dbReference type="InterPro" id="IPR018967">
    <property type="entry name" value="FeS-contain_CDGSH-typ"/>
</dbReference>
<feature type="domain" description="Iron-binding zinc finger CDGSH type" evidence="9">
    <location>
        <begin position="51"/>
        <end position="89"/>
    </location>
</feature>
<evidence type="ECO:0000256" key="8">
    <source>
        <dbReference type="SAM" id="Phobius"/>
    </source>
</evidence>
<dbReference type="InterPro" id="IPR042216">
    <property type="entry name" value="MitoNEET_CISD"/>
</dbReference>
<dbReference type="GO" id="GO:0005741">
    <property type="term" value="C:mitochondrial outer membrane"/>
    <property type="evidence" value="ECO:0007669"/>
    <property type="project" value="TreeGrafter"/>
</dbReference>
<evidence type="ECO:0000313" key="10">
    <source>
        <dbReference type="EMBL" id="KAJ6216939.1"/>
    </source>
</evidence>
<dbReference type="PANTHER" id="PTHR13680">
    <property type="entry name" value="CDGSH IRON-SULFUR DOMAIN-CONTAINING PROTEIN 1"/>
    <property type="match status" value="1"/>
</dbReference>
<dbReference type="Pfam" id="PF09360">
    <property type="entry name" value="zf-CDGSH"/>
    <property type="match status" value="1"/>
</dbReference>
<accession>A0A9Q0RJN7</accession>
<keyword evidence="8" id="KW-0472">Membrane</keyword>
<keyword evidence="4" id="KW-0408">Iron</keyword>
<comment type="similarity">
    <text evidence="1">Belongs to the CISD protein family. CISD2 subfamily.</text>
</comment>
<dbReference type="AlphaFoldDB" id="A0A9Q0RJN7"/>
<gene>
    <name evidence="10" type="ORF">RDWZM_008096</name>
</gene>
<feature type="compositionally biased region" description="Basic and acidic residues" evidence="7">
    <location>
        <begin position="80"/>
        <end position="89"/>
    </location>
</feature>
<sequence>MPGNQEIYLNYLPWATTAIAVGYAIYMTLKTSSEEKKNDKINTKIDLQNSKVVTTCDIEDVGTKSVYCRCWKSSTFPKCDGSHNKHNEETGDNVGPLIIQKK</sequence>
<name>A0A9Q0RJN7_BLOTA</name>
<dbReference type="Gene3D" id="3.40.5.90">
    <property type="entry name" value="CDGSH iron-sulfur domain, mitoNEET-type"/>
    <property type="match status" value="1"/>
</dbReference>
<evidence type="ECO:0000256" key="5">
    <source>
        <dbReference type="ARBA" id="ARBA00023014"/>
    </source>
</evidence>
<evidence type="ECO:0000256" key="1">
    <source>
        <dbReference type="ARBA" id="ARBA00008624"/>
    </source>
</evidence>
<dbReference type="EMBL" id="JAPWDV010000003">
    <property type="protein sequence ID" value="KAJ6216939.1"/>
    <property type="molecule type" value="Genomic_DNA"/>
</dbReference>
<organism evidence="10 11">
    <name type="scientific">Blomia tropicalis</name>
    <name type="common">Mite</name>
    <dbReference type="NCBI Taxonomy" id="40697"/>
    <lineage>
        <taxon>Eukaryota</taxon>
        <taxon>Metazoa</taxon>
        <taxon>Ecdysozoa</taxon>
        <taxon>Arthropoda</taxon>
        <taxon>Chelicerata</taxon>
        <taxon>Arachnida</taxon>
        <taxon>Acari</taxon>
        <taxon>Acariformes</taxon>
        <taxon>Sarcoptiformes</taxon>
        <taxon>Astigmata</taxon>
        <taxon>Glycyphagoidea</taxon>
        <taxon>Echimyopodidae</taxon>
        <taxon>Blomia</taxon>
    </lineage>
</organism>
<dbReference type="InterPro" id="IPR045131">
    <property type="entry name" value="CISD1/2"/>
</dbReference>
<dbReference type="Proteomes" id="UP001142055">
    <property type="component" value="Chromosome 3"/>
</dbReference>
<evidence type="ECO:0000313" key="11">
    <source>
        <dbReference type="Proteomes" id="UP001142055"/>
    </source>
</evidence>
<comment type="caution">
    <text evidence="10">The sequence shown here is derived from an EMBL/GenBank/DDBJ whole genome shotgun (WGS) entry which is preliminary data.</text>
</comment>
<dbReference type="GO" id="GO:0010506">
    <property type="term" value="P:regulation of autophagy"/>
    <property type="evidence" value="ECO:0007669"/>
    <property type="project" value="InterPro"/>
</dbReference>
<evidence type="ECO:0000256" key="3">
    <source>
        <dbReference type="ARBA" id="ARBA00022723"/>
    </source>
</evidence>
<feature type="transmembrane region" description="Helical" evidence="8">
    <location>
        <begin position="12"/>
        <end position="29"/>
    </location>
</feature>
<proteinExistence type="inferred from homology"/>
<evidence type="ECO:0000259" key="9">
    <source>
        <dbReference type="SMART" id="SM00704"/>
    </source>
</evidence>
<keyword evidence="8" id="KW-0812">Transmembrane</keyword>
<evidence type="ECO:0000256" key="2">
    <source>
        <dbReference type="ARBA" id="ARBA00022714"/>
    </source>
</evidence>
<dbReference type="GO" id="GO:0046872">
    <property type="term" value="F:metal ion binding"/>
    <property type="evidence" value="ECO:0007669"/>
    <property type="project" value="UniProtKB-KW"/>
</dbReference>
<dbReference type="GO" id="GO:0051537">
    <property type="term" value="F:2 iron, 2 sulfur cluster binding"/>
    <property type="evidence" value="ECO:0007669"/>
    <property type="project" value="UniProtKB-KW"/>
</dbReference>